<dbReference type="GO" id="GO:1901135">
    <property type="term" value="P:carbohydrate derivative metabolic process"/>
    <property type="evidence" value="ECO:0007669"/>
    <property type="project" value="UniProtKB-ARBA"/>
</dbReference>
<dbReference type="EC" id="2.4.1.-" evidence="5"/>
<reference evidence="5 6" key="1">
    <citation type="submission" date="2017-04" db="EMBL/GenBank/DDBJ databases">
        <title>Genome Sequence of Marinobacter salarius strain SMR5 Isolated from a culture of the Diatom Skeletonema marinoi.</title>
        <authorList>
            <person name="Topel M."/>
            <person name="Pinder M.I.M."/>
            <person name="Johansson O.N."/>
            <person name="Kourtchenko O."/>
            <person name="Godhe A."/>
            <person name="Clarke A.K."/>
        </authorList>
    </citation>
    <scope>NUCLEOTIDE SEQUENCE [LARGE SCALE GENOMIC DNA]</scope>
    <source>
        <strain evidence="5 6">SMR5</strain>
    </source>
</reference>
<evidence type="ECO:0000259" key="4">
    <source>
        <dbReference type="Pfam" id="PF00534"/>
    </source>
</evidence>
<gene>
    <name evidence="5" type="primary">bshA</name>
    <name evidence="5" type="ORF">MARSALSMR5_01968</name>
</gene>
<evidence type="ECO:0000256" key="1">
    <source>
        <dbReference type="ARBA" id="ARBA00009481"/>
    </source>
</evidence>
<name>A0A1W6K9C7_9GAMM</name>
<evidence type="ECO:0000256" key="2">
    <source>
        <dbReference type="ARBA" id="ARBA00022676"/>
    </source>
</evidence>
<evidence type="ECO:0000313" key="5">
    <source>
        <dbReference type="EMBL" id="ARM84045.1"/>
    </source>
</evidence>
<dbReference type="PANTHER" id="PTHR12526:SF640">
    <property type="entry name" value="COLANIC ACID BIOSYNTHESIS GLYCOSYLTRANSFERASE WCAL-RELATED"/>
    <property type="match status" value="1"/>
</dbReference>
<dbReference type="Pfam" id="PF00534">
    <property type="entry name" value="Glycos_transf_1"/>
    <property type="match status" value="1"/>
</dbReference>
<dbReference type="Gene3D" id="3.40.50.2000">
    <property type="entry name" value="Glycogen Phosphorylase B"/>
    <property type="match status" value="2"/>
</dbReference>
<dbReference type="GeneID" id="77255920"/>
<dbReference type="RefSeq" id="WP_085680446.1">
    <property type="nucleotide sequence ID" value="NZ_CP020931.1"/>
</dbReference>
<dbReference type="Proteomes" id="UP000193100">
    <property type="component" value="Chromosome"/>
</dbReference>
<dbReference type="GO" id="GO:0016757">
    <property type="term" value="F:glycosyltransferase activity"/>
    <property type="evidence" value="ECO:0007669"/>
    <property type="project" value="UniProtKB-KW"/>
</dbReference>
<organism evidence="5 6">
    <name type="scientific">Marinobacter salarius</name>
    <dbReference type="NCBI Taxonomy" id="1420917"/>
    <lineage>
        <taxon>Bacteria</taxon>
        <taxon>Pseudomonadati</taxon>
        <taxon>Pseudomonadota</taxon>
        <taxon>Gammaproteobacteria</taxon>
        <taxon>Pseudomonadales</taxon>
        <taxon>Marinobacteraceae</taxon>
        <taxon>Marinobacter</taxon>
    </lineage>
</organism>
<dbReference type="PANTHER" id="PTHR12526">
    <property type="entry name" value="GLYCOSYLTRANSFERASE"/>
    <property type="match status" value="1"/>
</dbReference>
<dbReference type="AlphaFoldDB" id="A0A1W6K9C7"/>
<comment type="similarity">
    <text evidence="1">Belongs to the glycosyltransferase group 1 family. Glycosyltransferase 4 subfamily.</text>
</comment>
<keyword evidence="2 5" id="KW-0328">Glycosyltransferase</keyword>
<proteinExistence type="inferred from homology"/>
<evidence type="ECO:0000256" key="3">
    <source>
        <dbReference type="ARBA" id="ARBA00022679"/>
    </source>
</evidence>
<dbReference type="SUPFAM" id="SSF53756">
    <property type="entry name" value="UDP-Glycosyltransferase/glycogen phosphorylase"/>
    <property type="match status" value="1"/>
</dbReference>
<protein>
    <submittedName>
        <fullName evidence="5">N-acetyl-alpha-D-glucosaminyl L-malate synthase</fullName>
        <ecNumber evidence="5">2.4.1.-</ecNumber>
    </submittedName>
</protein>
<sequence length="380" mass="41833">MSFKLAVIVNKDGSELGASETFLHAHINKMPCEVVYLVGNPGFRMVRHRGIEGARYLLSRSLVPLSTRWLSRRVFARSVADQDTKALARFFRREGVNAVLAEYGPTAVSVMQACSAADIPLVSQFHGYDAYRESLLVEIKDDYRKLFSLSSAVVGVSRDMCRRLQIMGANGEQLYHNACGADIPEVRSSVSEDSNWRFLMVGRLVEKKAPFVSLLAFAKLAAEEPNVSLEIIGDGPQKSACYQLSRALGIEKNVTFSGARDHSYVMNAMASVGCFIQHSVRAPDGDCEGTPVGVLEALGMGLPVVATRHGGILDIVEEGETGLLVDEYDAEAMFQAMLYITRSPEKSRLMGEKARESVLNNWTTDKSVGRLWDIIQRVST</sequence>
<evidence type="ECO:0000313" key="6">
    <source>
        <dbReference type="Proteomes" id="UP000193100"/>
    </source>
</evidence>
<accession>A0A1W6K9C7</accession>
<feature type="domain" description="Glycosyl transferase family 1" evidence="4">
    <location>
        <begin position="189"/>
        <end position="356"/>
    </location>
</feature>
<dbReference type="InterPro" id="IPR001296">
    <property type="entry name" value="Glyco_trans_1"/>
</dbReference>
<keyword evidence="3 5" id="KW-0808">Transferase</keyword>
<dbReference type="EMBL" id="CP020931">
    <property type="protein sequence ID" value="ARM84045.1"/>
    <property type="molecule type" value="Genomic_DNA"/>
</dbReference>